<dbReference type="Gene3D" id="3.40.710.10">
    <property type="entry name" value="DD-peptidase/beta-lactamase superfamily"/>
    <property type="match status" value="1"/>
</dbReference>
<dbReference type="EMBL" id="SLUB01000068">
    <property type="protein sequence ID" value="THE09661.1"/>
    <property type="molecule type" value="Genomic_DNA"/>
</dbReference>
<keyword evidence="1" id="KW-0812">Transmembrane</keyword>
<dbReference type="PANTHER" id="PTHR46825">
    <property type="entry name" value="D-ALANYL-D-ALANINE-CARBOXYPEPTIDASE/ENDOPEPTIDASE AMPH"/>
    <property type="match status" value="1"/>
</dbReference>
<evidence type="ECO:0000313" key="3">
    <source>
        <dbReference type="EMBL" id="THE09661.1"/>
    </source>
</evidence>
<keyword evidence="1" id="KW-0472">Membrane</keyword>
<dbReference type="Pfam" id="PF00144">
    <property type="entry name" value="Beta-lactamase"/>
    <property type="match status" value="1"/>
</dbReference>
<proteinExistence type="predicted"/>
<evidence type="ECO:0000256" key="1">
    <source>
        <dbReference type="SAM" id="Phobius"/>
    </source>
</evidence>
<name>A0A4S3PJR5_9BACI</name>
<dbReference type="InterPro" id="IPR050491">
    <property type="entry name" value="AmpC-like"/>
</dbReference>
<dbReference type="InterPro" id="IPR012338">
    <property type="entry name" value="Beta-lactam/transpept-like"/>
</dbReference>
<evidence type="ECO:0000313" key="4">
    <source>
        <dbReference type="Proteomes" id="UP000306477"/>
    </source>
</evidence>
<dbReference type="SUPFAM" id="SSF56601">
    <property type="entry name" value="beta-lactamase/transpeptidase-like"/>
    <property type="match status" value="1"/>
</dbReference>
<sequence length="631" mass="71294">MLLVLVLIDSRLSFAESVTDLSDVETFMDEFLQKKVDEEHIPNMAVSVVANGEVVFEKGYGLANIKEQVKVDPETTMFRIGSVSKLFTWTAIMQLVEQGKLDLNTDINQYLDFEIPARLAVGSNKEQPKPITLLDLMTHTPGFEDYSSAIFRLTAEEMPPLGQYVREYRSERVFPAGEVLAYSNYGTALAGYIVEQVSGILYFKYVEEKIFKPLDMNQSTFQQPLPTEHSTSLAQAYRYIDGEFKEGSFEFVPGAAGGMSSTANDMAKFMQAYLEGGSFNGERILEEDTVQHMFQQQFTHHDQLDGMALGFIEKTMNGKRILHHGGSTALFDTGLYLLPQENIGLFISYSGNNFRTHTELFDVFMDHYFPVEERVTVTPMSGEGSHQYVGEYHQNRKSFTNEDKISSLIIGVIQVQLDDTGVLVVTHNGETNRFVGIEPGIYKNTSEGPSIDAYGEFRTIVFQTDPHGKIMLTTDGPMSYSKVPWYASSGFTFLSLILVILFFVGSILNWGIKALIRRKRKPSKPKLAVWGKRLAIAVGLLLLFLVTSTAISGGVDPIYQLPKEALGIVPAWSPILNVIPFLLTILGISMLIFTVLLWRRRYWRIISLLHYSLLSLMMIHLIWIFLYWNLY</sequence>
<evidence type="ECO:0000259" key="2">
    <source>
        <dbReference type="Pfam" id="PF00144"/>
    </source>
</evidence>
<dbReference type="PANTHER" id="PTHR46825:SF9">
    <property type="entry name" value="BETA-LACTAMASE-RELATED DOMAIN-CONTAINING PROTEIN"/>
    <property type="match status" value="1"/>
</dbReference>
<dbReference type="GO" id="GO:0016787">
    <property type="term" value="F:hydrolase activity"/>
    <property type="evidence" value="ECO:0007669"/>
    <property type="project" value="UniProtKB-KW"/>
</dbReference>
<organism evidence="3 4">
    <name type="scientific">Bacillus timonensis</name>
    <dbReference type="NCBI Taxonomy" id="1033734"/>
    <lineage>
        <taxon>Bacteria</taxon>
        <taxon>Bacillati</taxon>
        <taxon>Bacillota</taxon>
        <taxon>Bacilli</taxon>
        <taxon>Bacillales</taxon>
        <taxon>Bacillaceae</taxon>
        <taxon>Bacillus</taxon>
    </lineage>
</organism>
<dbReference type="RefSeq" id="WP_136381595.1">
    <property type="nucleotide sequence ID" value="NZ_SLUB01000068.1"/>
</dbReference>
<feature type="domain" description="Beta-lactamase-related" evidence="2">
    <location>
        <begin position="29"/>
        <end position="353"/>
    </location>
</feature>
<keyword evidence="3" id="KW-0378">Hydrolase</keyword>
<dbReference type="Proteomes" id="UP000306477">
    <property type="component" value="Unassembled WGS sequence"/>
</dbReference>
<feature type="transmembrane region" description="Helical" evidence="1">
    <location>
        <begin position="485"/>
        <end position="512"/>
    </location>
</feature>
<comment type="caution">
    <text evidence="3">The sequence shown here is derived from an EMBL/GenBank/DDBJ whole genome shotgun (WGS) entry which is preliminary data.</text>
</comment>
<dbReference type="InterPro" id="IPR001466">
    <property type="entry name" value="Beta-lactam-related"/>
</dbReference>
<feature type="transmembrane region" description="Helical" evidence="1">
    <location>
        <begin position="608"/>
        <end position="628"/>
    </location>
</feature>
<keyword evidence="1" id="KW-1133">Transmembrane helix</keyword>
<dbReference type="AlphaFoldDB" id="A0A4S3PJR5"/>
<feature type="transmembrane region" description="Helical" evidence="1">
    <location>
        <begin position="533"/>
        <end position="555"/>
    </location>
</feature>
<feature type="transmembrane region" description="Helical" evidence="1">
    <location>
        <begin position="575"/>
        <end position="596"/>
    </location>
</feature>
<gene>
    <name evidence="3" type="ORF">E1I69_21500</name>
</gene>
<dbReference type="OrthoDB" id="846150at2"/>
<keyword evidence="4" id="KW-1185">Reference proteome</keyword>
<reference evidence="3 4" key="1">
    <citation type="journal article" date="2019" name="Indoor Air">
        <title>Impacts of indoor surface finishes on bacterial viability.</title>
        <authorList>
            <person name="Hu J."/>
            <person name="Maamar S.B."/>
            <person name="Glawe A.J."/>
            <person name="Gottel N."/>
            <person name="Gilbert J.A."/>
            <person name="Hartmann E.M."/>
        </authorList>
    </citation>
    <scope>NUCLEOTIDE SEQUENCE [LARGE SCALE GENOMIC DNA]</scope>
    <source>
        <strain evidence="3 4">AF060A6</strain>
    </source>
</reference>
<accession>A0A4S3PJR5</accession>
<protein>
    <submittedName>
        <fullName evidence="3">Class C beta-lactamase-related serine hydrolase</fullName>
    </submittedName>
</protein>